<evidence type="ECO:0000313" key="1">
    <source>
        <dbReference type="Proteomes" id="UP000887576"/>
    </source>
</evidence>
<proteinExistence type="predicted"/>
<sequence length="410" mass="47109">MKLSLPLPVDEDPQQPLQVASPTTSEYESATDRSHGIQIPKLDLNDEPGSSGVDEYGTDEVAITARTHQSADGHQTRTPKFAWIRRYLSFRGVFHLFGRSVAMYPQAYLIVSFLIASLSYGMRYMVLKDQIRDGYTPTNAPSRFETDVMREFWNASGDPIMTVVLIQAKDNGSMLRPDYFNEAIKLHKFLLHNFTFDYENEKVKYDQLCSPYCGMNMALDIFYDGLEKQLKLLKQGKSLDDEIKLLFPVSEIDGFTVHLERNFFGMKLKEKLNDYEKYVGKIFGNNESIDGMMPYQAVTNIEKLMVIMMIFRGDRTNPRKGDMLSKWELEVYDWSLKEYGKNDSKFEVYVIGTEVLDQEMIRDGQRLTPFFAAGFGLMFTFVFITVLGTAYYYDELDWGKVVTACAACFS</sequence>
<accession>A0AC34RCR7</accession>
<name>A0AC34RCR7_9BILA</name>
<organism evidence="1 2">
    <name type="scientific">Panagrolaimus sp. JU765</name>
    <dbReference type="NCBI Taxonomy" id="591449"/>
    <lineage>
        <taxon>Eukaryota</taxon>
        <taxon>Metazoa</taxon>
        <taxon>Ecdysozoa</taxon>
        <taxon>Nematoda</taxon>
        <taxon>Chromadorea</taxon>
        <taxon>Rhabditida</taxon>
        <taxon>Tylenchina</taxon>
        <taxon>Panagrolaimomorpha</taxon>
        <taxon>Panagrolaimoidea</taxon>
        <taxon>Panagrolaimidae</taxon>
        <taxon>Panagrolaimus</taxon>
    </lineage>
</organism>
<reference evidence="2" key="1">
    <citation type="submission" date="2022-11" db="UniProtKB">
        <authorList>
            <consortium name="WormBaseParasite"/>
        </authorList>
    </citation>
    <scope>IDENTIFICATION</scope>
</reference>
<dbReference type="WBParaSite" id="JU765_v2.g5659.t1">
    <property type="protein sequence ID" value="JU765_v2.g5659.t1"/>
    <property type="gene ID" value="JU765_v2.g5659"/>
</dbReference>
<protein>
    <submittedName>
        <fullName evidence="2">Uncharacterized protein</fullName>
    </submittedName>
</protein>
<evidence type="ECO:0000313" key="2">
    <source>
        <dbReference type="WBParaSite" id="JU765_v2.g5659.t1"/>
    </source>
</evidence>
<dbReference type="Proteomes" id="UP000887576">
    <property type="component" value="Unplaced"/>
</dbReference>